<dbReference type="PANTHER" id="PTHR31985:SF273">
    <property type="entry name" value="ETHYLENE-RESPONSIVE TRANSCRIPTION FACTOR ERF017"/>
    <property type="match status" value="1"/>
</dbReference>
<feature type="compositionally biased region" description="Basic residues" evidence="8">
    <location>
        <begin position="20"/>
        <end position="36"/>
    </location>
</feature>
<comment type="subcellular location">
    <subcellularLocation>
        <location evidence="1">Nucleus</location>
    </subcellularLocation>
</comment>
<evidence type="ECO:0000256" key="7">
    <source>
        <dbReference type="ARBA" id="ARBA00024343"/>
    </source>
</evidence>
<reference evidence="10" key="1">
    <citation type="journal article" date="2016" name="J. Plant Physiol.">
        <title>Novel DREB A-5 subgroup transcription factors from desert moss (Syntrichia caninervis) confers multiple abiotic stress tolerance to yeast.</title>
        <authorList>
            <person name="Li H."/>
            <person name="Zhang D."/>
            <person name="Li X."/>
            <person name="Guan K."/>
            <person name="Yang H."/>
        </authorList>
    </citation>
    <scope>NUCLEOTIDE SEQUENCE</scope>
</reference>
<feature type="region of interest" description="Disordered" evidence="8">
    <location>
        <begin position="1"/>
        <end position="43"/>
    </location>
</feature>
<dbReference type="InterPro" id="IPR016177">
    <property type="entry name" value="DNA-bd_dom_sf"/>
</dbReference>
<dbReference type="GO" id="GO:0003700">
    <property type="term" value="F:DNA-binding transcription factor activity"/>
    <property type="evidence" value="ECO:0007669"/>
    <property type="project" value="InterPro"/>
</dbReference>
<feature type="region of interest" description="Disordered" evidence="8">
    <location>
        <begin position="127"/>
        <end position="159"/>
    </location>
</feature>
<dbReference type="InterPro" id="IPR001471">
    <property type="entry name" value="AP2/ERF_dom"/>
</dbReference>
<evidence type="ECO:0000256" key="3">
    <source>
        <dbReference type="ARBA" id="ARBA00023125"/>
    </source>
</evidence>
<dbReference type="InterPro" id="IPR036955">
    <property type="entry name" value="AP2/ERF_dom_sf"/>
</dbReference>
<evidence type="ECO:0000256" key="5">
    <source>
        <dbReference type="ARBA" id="ARBA00023163"/>
    </source>
</evidence>
<feature type="compositionally biased region" description="Low complexity" evidence="8">
    <location>
        <begin position="143"/>
        <end position="153"/>
    </location>
</feature>
<protein>
    <submittedName>
        <fullName evidence="10">Dehydration-responsive element-binding protein 5-2</fullName>
    </submittedName>
</protein>
<evidence type="ECO:0000313" key="10">
    <source>
        <dbReference type="EMBL" id="AMT92110.1"/>
    </source>
</evidence>
<evidence type="ECO:0000256" key="1">
    <source>
        <dbReference type="ARBA" id="ARBA00004123"/>
    </source>
</evidence>
<keyword evidence="6" id="KW-0539">Nucleus</keyword>
<keyword evidence="5" id="KW-0804">Transcription</keyword>
<dbReference type="SUPFAM" id="SSF54171">
    <property type="entry name" value="DNA-binding domain"/>
    <property type="match status" value="1"/>
</dbReference>
<dbReference type="PROSITE" id="PS51032">
    <property type="entry name" value="AP2_ERF"/>
    <property type="match status" value="1"/>
</dbReference>
<name>A0A144LH87_9BRYO</name>
<dbReference type="AlphaFoldDB" id="A0A144LH87"/>
<gene>
    <name evidence="10" type="primary">DREB5-2</name>
</gene>
<keyword evidence="3" id="KW-0238">DNA-binding</keyword>
<evidence type="ECO:0000259" key="9">
    <source>
        <dbReference type="PROSITE" id="PS51032"/>
    </source>
</evidence>
<dbReference type="InterPro" id="IPR051032">
    <property type="entry name" value="AP2/ERF_TF_ERF_subfamily"/>
</dbReference>
<proteinExistence type="evidence at transcript level"/>
<feature type="domain" description="AP2/ERF" evidence="9">
    <location>
        <begin position="43"/>
        <end position="100"/>
    </location>
</feature>
<dbReference type="SMART" id="SM00380">
    <property type="entry name" value="AP2"/>
    <property type="match status" value="1"/>
</dbReference>
<evidence type="ECO:0000256" key="4">
    <source>
        <dbReference type="ARBA" id="ARBA00023159"/>
    </source>
</evidence>
<keyword evidence="4" id="KW-0010">Activator</keyword>
<sequence>MVNRALEVKRGGGLLQSPTAKKKVSTSPKALKKRKSNSTTTKSYKGVRMRAWGKWVSEIREPNKRTRIWLGSFLTAEMAAKAYDTAAFCLRGPSAPLNFPDSPPSNLLPCTTPREVQAAAAAAAAACAPSPADSPETLETHQHSSGSQGSSQSEATKVVTSEVEEWIDAEFGSLEPLDEVHQFPELMMEHVDDEHSRVSSPPDESSHVLYDHSLWTYFH</sequence>
<evidence type="ECO:0000256" key="2">
    <source>
        <dbReference type="ARBA" id="ARBA00023015"/>
    </source>
</evidence>
<dbReference type="PANTHER" id="PTHR31985">
    <property type="entry name" value="ETHYLENE-RESPONSIVE TRANSCRIPTION FACTOR ERF042-RELATED"/>
    <property type="match status" value="1"/>
</dbReference>
<dbReference type="CDD" id="cd00018">
    <property type="entry name" value="AP2"/>
    <property type="match status" value="1"/>
</dbReference>
<dbReference type="Pfam" id="PF00847">
    <property type="entry name" value="AP2"/>
    <property type="match status" value="1"/>
</dbReference>
<accession>A0A144LH87</accession>
<comment type="similarity">
    <text evidence="7">Belongs to the AP2/ERF transcription factor family. ERF subfamily.</text>
</comment>
<keyword evidence="2" id="KW-0805">Transcription regulation</keyword>
<evidence type="ECO:0000256" key="6">
    <source>
        <dbReference type="ARBA" id="ARBA00023242"/>
    </source>
</evidence>
<dbReference type="GO" id="GO:0005634">
    <property type="term" value="C:nucleus"/>
    <property type="evidence" value="ECO:0007669"/>
    <property type="project" value="UniProtKB-SubCell"/>
</dbReference>
<organism evidence="10">
    <name type="scientific">Syntrichia caninervis</name>
    <dbReference type="NCBI Taxonomy" id="200751"/>
    <lineage>
        <taxon>Eukaryota</taxon>
        <taxon>Viridiplantae</taxon>
        <taxon>Streptophyta</taxon>
        <taxon>Embryophyta</taxon>
        <taxon>Bryophyta</taxon>
        <taxon>Bryophytina</taxon>
        <taxon>Bryopsida</taxon>
        <taxon>Dicranidae</taxon>
        <taxon>Pottiales</taxon>
        <taxon>Pottiaceae</taxon>
        <taxon>Syntrichia</taxon>
    </lineage>
</organism>
<dbReference type="FunFam" id="3.30.730.10:FF:000001">
    <property type="entry name" value="Ethylene-responsive transcription factor 2"/>
    <property type="match status" value="1"/>
</dbReference>
<dbReference type="EMBL" id="KU613410">
    <property type="protein sequence ID" value="AMT92110.1"/>
    <property type="molecule type" value="mRNA"/>
</dbReference>
<dbReference type="Gene3D" id="3.30.730.10">
    <property type="entry name" value="AP2/ERF domain"/>
    <property type="match status" value="1"/>
</dbReference>
<evidence type="ECO:0000256" key="8">
    <source>
        <dbReference type="SAM" id="MobiDB-lite"/>
    </source>
</evidence>
<feature type="compositionally biased region" description="Basic and acidic residues" evidence="8">
    <location>
        <begin position="1"/>
        <end position="10"/>
    </location>
</feature>
<dbReference type="PRINTS" id="PR00367">
    <property type="entry name" value="ETHRSPELEMNT"/>
</dbReference>
<dbReference type="GO" id="GO:0003677">
    <property type="term" value="F:DNA binding"/>
    <property type="evidence" value="ECO:0007669"/>
    <property type="project" value="UniProtKB-KW"/>
</dbReference>